<evidence type="ECO:0000313" key="3">
    <source>
        <dbReference type="EMBL" id="PAV57087.1"/>
    </source>
</evidence>
<feature type="domain" description="CRIB" evidence="2">
    <location>
        <begin position="23"/>
        <end position="36"/>
    </location>
</feature>
<feature type="compositionally biased region" description="Polar residues" evidence="1">
    <location>
        <begin position="472"/>
        <end position="484"/>
    </location>
</feature>
<gene>
    <name evidence="3" type="ORF">WR25_26142</name>
</gene>
<evidence type="ECO:0000313" key="4">
    <source>
        <dbReference type="Proteomes" id="UP000218231"/>
    </source>
</evidence>
<feature type="compositionally biased region" description="Low complexity" evidence="1">
    <location>
        <begin position="288"/>
        <end position="299"/>
    </location>
</feature>
<protein>
    <recommendedName>
        <fullName evidence="2">CRIB domain-containing protein</fullName>
    </recommendedName>
</protein>
<dbReference type="EMBL" id="LIAE01010657">
    <property type="protein sequence ID" value="PAV57087.1"/>
    <property type="molecule type" value="Genomic_DNA"/>
</dbReference>
<feature type="region of interest" description="Disordered" evidence="1">
    <location>
        <begin position="287"/>
        <end position="324"/>
    </location>
</feature>
<feature type="region of interest" description="Disordered" evidence="1">
    <location>
        <begin position="247"/>
        <end position="271"/>
    </location>
</feature>
<organism evidence="3 4">
    <name type="scientific">Diploscapter pachys</name>
    <dbReference type="NCBI Taxonomy" id="2018661"/>
    <lineage>
        <taxon>Eukaryota</taxon>
        <taxon>Metazoa</taxon>
        <taxon>Ecdysozoa</taxon>
        <taxon>Nematoda</taxon>
        <taxon>Chromadorea</taxon>
        <taxon>Rhabditida</taxon>
        <taxon>Rhabditina</taxon>
        <taxon>Rhabditomorpha</taxon>
        <taxon>Rhabditoidea</taxon>
        <taxon>Rhabditidae</taxon>
        <taxon>Diploscapter</taxon>
    </lineage>
</organism>
<feature type="region of interest" description="Disordered" evidence="1">
    <location>
        <begin position="97"/>
        <end position="181"/>
    </location>
</feature>
<sequence>MFDKTPIPPPRRKRKEKLAKLHISPPKDFRHCAHIGPNDVNFNEQGEKMLQKKPVAPTVHQMGSKTIAPTPTSEFFYEHEGYEKPSSMQKFIVSAPSGTVKSSSLDASIPVKKNEEARTHEASAIHHYENQPTKHHYVNQQQRKEKFNSTPRLSNKTHAAPPPPSMKTPVETHQPNGSSDHQEVVVVMRQASTSSTTTIERLDPPVINAPGRIERPSSELLNAVERPNQLGGMMKLRLDDPIPIAGGPSSKYRSSSVAAQSVSPNRGLTPATLVPVIPELPQYEVTKSKSSAAPNSNSSEYSVVNPEANQHPPKYQSQNRDQPDTVNLTIQGSEILSELIDWLDSMTEAERKRVSDICFATTGKRNFPNDRQFIHDLKARIERERREEGLTTVSGVSNNNNNYMHQVPRKRAPLPPNMLLQQSDQPAKNVYENMSSSVSSAKNSQNPPIPNSNGNGPKNPTNKLPMPKPRTKVTSNSPNASPQNNRRKKDHHFRPTRRISVDTPLEPLVESEFEHMSRKSISDENEIFEKEAPKLERRASNASDQENQIIRF</sequence>
<accession>A0A2A2J5W9</accession>
<feature type="compositionally biased region" description="Polar residues" evidence="1">
    <location>
        <begin position="251"/>
        <end position="266"/>
    </location>
</feature>
<dbReference type="AlphaFoldDB" id="A0A2A2J5W9"/>
<reference evidence="3 4" key="1">
    <citation type="journal article" date="2017" name="Curr. Biol.">
        <title>Genome architecture and evolution of a unichromosomal asexual nematode.</title>
        <authorList>
            <person name="Fradin H."/>
            <person name="Zegar C."/>
            <person name="Gutwein M."/>
            <person name="Lucas J."/>
            <person name="Kovtun M."/>
            <person name="Corcoran D."/>
            <person name="Baugh L.R."/>
            <person name="Kiontke K."/>
            <person name="Gunsalus K."/>
            <person name="Fitch D.H."/>
            <person name="Piano F."/>
        </authorList>
    </citation>
    <scope>NUCLEOTIDE SEQUENCE [LARGE SCALE GENOMIC DNA]</scope>
    <source>
        <strain evidence="3">PF1309</strain>
    </source>
</reference>
<feature type="compositionally biased region" description="Basic residues" evidence="1">
    <location>
        <begin position="485"/>
        <end position="497"/>
    </location>
</feature>
<feature type="compositionally biased region" description="Low complexity" evidence="1">
    <location>
        <begin position="435"/>
        <end position="465"/>
    </location>
</feature>
<feature type="compositionally biased region" description="Basic and acidic residues" evidence="1">
    <location>
        <begin position="512"/>
        <end position="539"/>
    </location>
</feature>
<dbReference type="STRING" id="2018661.A0A2A2J5W9"/>
<feature type="compositionally biased region" description="Polar residues" evidence="1">
    <location>
        <begin position="97"/>
        <end position="106"/>
    </location>
</feature>
<dbReference type="PROSITE" id="PS50108">
    <property type="entry name" value="CRIB"/>
    <property type="match status" value="1"/>
</dbReference>
<evidence type="ECO:0000259" key="2">
    <source>
        <dbReference type="PROSITE" id="PS50108"/>
    </source>
</evidence>
<comment type="caution">
    <text evidence="3">The sequence shown here is derived from an EMBL/GenBank/DDBJ whole genome shotgun (WGS) entry which is preliminary data.</text>
</comment>
<dbReference type="InterPro" id="IPR000095">
    <property type="entry name" value="CRIB_dom"/>
</dbReference>
<feature type="compositionally biased region" description="Basic and acidic residues" evidence="1">
    <location>
        <begin position="112"/>
        <end position="129"/>
    </location>
</feature>
<dbReference type="OrthoDB" id="10687953at2759"/>
<dbReference type="Proteomes" id="UP000218231">
    <property type="component" value="Unassembled WGS sequence"/>
</dbReference>
<feature type="compositionally biased region" description="Polar residues" evidence="1">
    <location>
        <begin position="315"/>
        <end position="324"/>
    </location>
</feature>
<feature type="compositionally biased region" description="Polar residues" evidence="1">
    <location>
        <begin position="540"/>
        <end position="552"/>
    </location>
</feature>
<evidence type="ECO:0000256" key="1">
    <source>
        <dbReference type="SAM" id="MobiDB-lite"/>
    </source>
</evidence>
<feature type="region of interest" description="Disordered" evidence="1">
    <location>
        <begin position="387"/>
        <end position="552"/>
    </location>
</feature>
<name>A0A2A2J5W9_9BILA</name>
<keyword evidence="4" id="KW-1185">Reference proteome</keyword>
<proteinExistence type="predicted"/>
<feature type="compositionally biased region" description="Polar residues" evidence="1">
    <location>
        <begin position="148"/>
        <end position="157"/>
    </location>
</feature>
<feature type="region of interest" description="Disordered" evidence="1">
    <location>
        <begin position="23"/>
        <end position="42"/>
    </location>
</feature>